<dbReference type="RefSeq" id="XP_029007637.1">
    <property type="nucleotide sequence ID" value="XM_029151804.3"/>
</dbReference>
<dbReference type="InterPro" id="IPR016181">
    <property type="entry name" value="Acyl_CoA_acyltransferase"/>
</dbReference>
<gene>
    <name evidence="3" type="primary">nat8l2</name>
</gene>
<keyword evidence="1" id="KW-0808">Transferase</keyword>
<protein>
    <submittedName>
        <fullName evidence="3">N-acetyltransferase 8-like 2</fullName>
    </submittedName>
</protein>
<evidence type="ECO:0000256" key="1">
    <source>
        <dbReference type="ARBA" id="ARBA00022679"/>
    </source>
</evidence>
<dbReference type="InParanoid" id="A0A6P7MP69"/>
<dbReference type="GO" id="GO:0008080">
    <property type="term" value="F:N-acetyltransferase activity"/>
    <property type="evidence" value="ECO:0007669"/>
    <property type="project" value="InterPro"/>
</dbReference>
<dbReference type="FunCoup" id="A0A6P7MP69">
    <property type="interactions" value="29"/>
</dbReference>
<name>A0A6P7MP69_BETSP</name>
<dbReference type="InterPro" id="IPR000182">
    <property type="entry name" value="GNAT_dom"/>
</dbReference>
<dbReference type="InterPro" id="IPR050769">
    <property type="entry name" value="NAT_camello-type"/>
</dbReference>
<keyword evidence="2" id="KW-1185">Reference proteome</keyword>
<evidence type="ECO:0000313" key="3">
    <source>
        <dbReference type="RefSeq" id="XP_029007637.1"/>
    </source>
</evidence>
<dbReference type="Proteomes" id="UP000515150">
    <property type="component" value="Chromosome 5"/>
</dbReference>
<dbReference type="PROSITE" id="PS51186">
    <property type="entry name" value="GNAT"/>
    <property type="match status" value="1"/>
</dbReference>
<organism evidence="2 3">
    <name type="scientific">Betta splendens</name>
    <name type="common">Siamese fighting fish</name>
    <dbReference type="NCBI Taxonomy" id="158456"/>
    <lineage>
        <taxon>Eukaryota</taxon>
        <taxon>Metazoa</taxon>
        <taxon>Chordata</taxon>
        <taxon>Craniata</taxon>
        <taxon>Vertebrata</taxon>
        <taxon>Euteleostomi</taxon>
        <taxon>Actinopterygii</taxon>
        <taxon>Neopterygii</taxon>
        <taxon>Teleostei</taxon>
        <taxon>Neoteleostei</taxon>
        <taxon>Acanthomorphata</taxon>
        <taxon>Anabantaria</taxon>
        <taxon>Anabantiformes</taxon>
        <taxon>Anabantoidei</taxon>
        <taxon>Osphronemidae</taxon>
        <taxon>Betta</taxon>
    </lineage>
</organism>
<dbReference type="KEGG" id="bspl:114856116"/>
<dbReference type="AlphaFoldDB" id="A0A6P7MP69"/>
<evidence type="ECO:0000313" key="2">
    <source>
        <dbReference type="Proteomes" id="UP000515150"/>
    </source>
</evidence>
<dbReference type="OrthoDB" id="41532at2759"/>
<proteinExistence type="predicted"/>
<reference evidence="3" key="1">
    <citation type="submission" date="2025-08" db="UniProtKB">
        <authorList>
            <consortium name="RefSeq"/>
        </authorList>
    </citation>
    <scope>IDENTIFICATION</scope>
</reference>
<dbReference type="Pfam" id="PF00583">
    <property type="entry name" value="Acetyltransf_1"/>
    <property type="match status" value="1"/>
</dbReference>
<dbReference type="CDD" id="cd04301">
    <property type="entry name" value="NAT_SF"/>
    <property type="match status" value="1"/>
</dbReference>
<accession>A0A6P7MP69</accession>
<dbReference type="Gene3D" id="3.40.630.30">
    <property type="match status" value="1"/>
</dbReference>
<dbReference type="CTD" id="100004652"/>
<dbReference type="PANTHER" id="PTHR13947">
    <property type="entry name" value="GNAT FAMILY N-ACETYLTRANSFERASE"/>
    <property type="match status" value="1"/>
</dbReference>
<sequence>MQLVIRRYRSSDKEEVLTLFKTGILEHIGPCFYNAVSSPLYIGITLTLCVAGYLLASVFGAVALPAVWLSLIYYCCYELFACYVRKRLQTDMQDIPMHFLSRPDDCFWVAEAEVNGKAQILGTVAVVAKQSGKEKYGELFRMIISPLCRRMGLGVRLTQTALDFCKEQNCSKVVLATSSTQVAAVALYKKMGFTHIFSHTDAECPFWVLKLARVTILTMERHV</sequence>
<dbReference type="SUPFAM" id="SSF55729">
    <property type="entry name" value="Acyl-CoA N-acyltransferases (Nat)"/>
    <property type="match status" value="1"/>
</dbReference>
<dbReference type="PANTHER" id="PTHR13947:SF58">
    <property type="entry name" value="8B (PUTATIVE,_PSEUDO-RELATED"/>
    <property type="match status" value="1"/>
</dbReference>
<dbReference type="GeneID" id="114856116"/>